<sequence>MQGTTDPYEIIAEYYDLEFADFTADVEVYLAFAQRTGEPILEVGCGTGRLLLPLAQAGYQVDGVDRSPAMLARAAERLKAAGLQSVRLFQTDAEDLHQLSDHTYRLAIVALNGFLHLPDRAAQQRALAELHRVMQTGGLLLLDVLHPTPHQLRALEQPLAWDGSWDLPDGSRLDRFTSRTVHPAEQMIVTTLFYDRTDKTTGQVTRQVARYTLRYVHRFELELLLELAGFAIEAIYGSYELEPLSDESPQMLVVAERRPRSVYSLRVET</sequence>
<keyword evidence="3" id="KW-0489">Methyltransferase</keyword>
<dbReference type="GO" id="GO:0032259">
    <property type="term" value="P:methylation"/>
    <property type="evidence" value="ECO:0007669"/>
    <property type="project" value="UniProtKB-KW"/>
</dbReference>
<dbReference type="InterPro" id="IPR041698">
    <property type="entry name" value="Methyltransf_25"/>
</dbReference>
<gene>
    <name evidence="3" type="ORF">ENP47_03305</name>
</gene>
<accession>A0A7C1JZ23</accession>
<dbReference type="PANTHER" id="PTHR43861">
    <property type="entry name" value="TRANS-ACONITATE 2-METHYLTRANSFERASE-RELATED"/>
    <property type="match status" value="1"/>
</dbReference>
<dbReference type="Pfam" id="PF13649">
    <property type="entry name" value="Methyltransf_25"/>
    <property type="match status" value="1"/>
</dbReference>
<comment type="caution">
    <text evidence="3">The sequence shown here is derived from an EMBL/GenBank/DDBJ whole genome shotgun (WGS) entry which is preliminary data.</text>
</comment>
<dbReference type="GO" id="GO:0008168">
    <property type="term" value="F:methyltransferase activity"/>
    <property type="evidence" value="ECO:0007669"/>
    <property type="project" value="UniProtKB-KW"/>
</dbReference>
<evidence type="ECO:0000259" key="2">
    <source>
        <dbReference type="Pfam" id="PF13649"/>
    </source>
</evidence>
<dbReference type="InterPro" id="IPR029063">
    <property type="entry name" value="SAM-dependent_MTases_sf"/>
</dbReference>
<protein>
    <submittedName>
        <fullName evidence="3">Class I SAM-dependent methyltransferase</fullName>
    </submittedName>
</protein>
<proteinExistence type="predicted"/>
<evidence type="ECO:0000313" key="3">
    <source>
        <dbReference type="EMBL" id="HEF64619.1"/>
    </source>
</evidence>
<dbReference type="CDD" id="cd02440">
    <property type="entry name" value="AdoMet_MTases"/>
    <property type="match status" value="1"/>
</dbReference>
<name>A0A7C1JZ23_THERO</name>
<organism evidence="3">
    <name type="scientific">Thermomicrobium roseum</name>
    <dbReference type="NCBI Taxonomy" id="500"/>
    <lineage>
        <taxon>Bacteria</taxon>
        <taxon>Pseudomonadati</taxon>
        <taxon>Thermomicrobiota</taxon>
        <taxon>Thermomicrobia</taxon>
        <taxon>Thermomicrobiales</taxon>
        <taxon>Thermomicrobiaceae</taxon>
        <taxon>Thermomicrobium</taxon>
    </lineage>
</organism>
<dbReference type="AlphaFoldDB" id="A0A7C1JZ23"/>
<feature type="domain" description="Methyltransferase" evidence="2">
    <location>
        <begin position="40"/>
        <end position="138"/>
    </location>
</feature>
<reference evidence="3" key="1">
    <citation type="journal article" date="2020" name="mSystems">
        <title>Genome- and Community-Level Interaction Insights into Carbon Utilization and Element Cycling Functions of Hydrothermarchaeota in Hydrothermal Sediment.</title>
        <authorList>
            <person name="Zhou Z."/>
            <person name="Liu Y."/>
            <person name="Xu W."/>
            <person name="Pan J."/>
            <person name="Luo Z.H."/>
            <person name="Li M."/>
        </authorList>
    </citation>
    <scope>NUCLEOTIDE SEQUENCE [LARGE SCALE GENOMIC DNA]</scope>
    <source>
        <strain evidence="3">SpSt-222</strain>
    </source>
</reference>
<keyword evidence="1 3" id="KW-0808">Transferase</keyword>
<evidence type="ECO:0000256" key="1">
    <source>
        <dbReference type="ARBA" id="ARBA00022679"/>
    </source>
</evidence>
<dbReference type="Gene3D" id="3.40.50.150">
    <property type="entry name" value="Vaccinia Virus protein VP39"/>
    <property type="match status" value="1"/>
</dbReference>
<dbReference type="SUPFAM" id="SSF53335">
    <property type="entry name" value="S-adenosyl-L-methionine-dependent methyltransferases"/>
    <property type="match status" value="1"/>
</dbReference>
<dbReference type="EMBL" id="DSJL01000007">
    <property type="protein sequence ID" value="HEF64619.1"/>
    <property type="molecule type" value="Genomic_DNA"/>
</dbReference>